<sequence length="92" mass="10243">MTPDEVVNKLPIQAVMDCLEACYLANEHPHPMGLALRQAISLLQDYQKLRERINAREIEAIIQGVCDSLGSPNESAQAIVTYLQQPTEPIAR</sequence>
<name>A0A6M3LVJ7_9ZZZZ</name>
<protein>
    <submittedName>
        <fullName evidence="1">Uncharacterized protein</fullName>
    </submittedName>
</protein>
<dbReference type="EMBL" id="MT143504">
    <property type="protein sequence ID" value="QJA97552.1"/>
    <property type="molecule type" value="Genomic_DNA"/>
</dbReference>
<evidence type="ECO:0000313" key="1">
    <source>
        <dbReference type="EMBL" id="QJA97552.1"/>
    </source>
</evidence>
<accession>A0A6M3LVJ7</accession>
<proteinExistence type="predicted"/>
<gene>
    <name evidence="1" type="ORF">MM415B06147_0005</name>
</gene>
<reference evidence="1" key="1">
    <citation type="submission" date="2020-03" db="EMBL/GenBank/DDBJ databases">
        <title>The deep terrestrial virosphere.</title>
        <authorList>
            <person name="Holmfeldt K."/>
            <person name="Nilsson E."/>
            <person name="Simone D."/>
            <person name="Lopez-Fernandez M."/>
            <person name="Wu X."/>
            <person name="de Brujin I."/>
            <person name="Lundin D."/>
            <person name="Andersson A."/>
            <person name="Bertilsson S."/>
            <person name="Dopson M."/>
        </authorList>
    </citation>
    <scope>NUCLEOTIDE SEQUENCE</scope>
    <source>
        <strain evidence="1">MM415B06147</strain>
    </source>
</reference>
<dbReference type="AlphaFoldDB" id="A0A6M3LVJ7"/>
<organism evidence="1">
    <name type="scientific">viral metagenome</name>
    <dbReference type="NCBI Taxonomy" id="1070528"/>
    <lineage>
        <taxon>unclassified sequences</taxon>
        <taxon>metagenomes</taxon>
        <taxon>organismal metagenomes</taxon>
    </lineage>
</organism>